<dbReference type="RefSeq" id="WP_094920679.1">
    <property type="nucleotide sequence ID" value="NZ_NPIA01000001.1"/>
</dbReference>
<reference evidence="4" key="1">
    <citation type="submission" date="2017-08" db="EMBL/GenBank/DDBJ databases">
        <authorList>
            <person name="Huang Z."/>
        </authorList>
    </citation>
    <scope>NUCLEOTIDE SEQUENCE [LARGE SCALE GENOMIC DNA]</scope>
    <source>
        <strain evidence="4">SA5d-4</strain>
    </source>
</reference>
<dbReference type="Pfam" id="PF00702">
    <property type="entry name" value="Hydrolase"/>
    <property type="match status" value="1"/>
</dbReference>
<comment type="caution">
    <text evidence="3">The sequence shown here is derived from an EMBL/GenBank/DDBJ whole genome shotgun (WGS) entry which is preliminary data.</text>
</comment>
<dbReference type="InterPro" id="IPR036412">
    <property type="entry name" value="HAD-like_sf"/>
</dbReference>
<dbReference type="AlphaFoldDB" id="A0A263BWS3"/>
<evidence type="ECO:0000256" key="1">
    <source>
        <dbReference type="ARBA" id="ARBA00022801"/>
    </source>
</evidence>
<evidence type="ECO:0000256" key="2">
    <source>
        <dbReference type="ARBA" id="ARBA00022842"/>
    </source>
</evidence>
<organism evidence="3 4">
    <name type="scientific">Lottiidibacillus patelloidae</name>
    <dbReference type="NCBI Taxonomy" id="2670334"/>
    <lineage>
        <taxon>Bacteria</taxon>
        <taxon>Bacillati</taxon>
        <taxon>Bacillota</taxon>
        <taxon>Bacilli</taxon>
        <taxon>Bacillales</taxon>
        <taxon>Bacillaceae</taxon>
        <taxon>Lottiidibacillus</taxon>
    </lineage>
</organism>
<dbReference type="EMBL" id="NPIA01000001">
    <property type="protein sequence ID" value="OZM58193.1"/>
    <property type="molecule type" value="Genomic_DNA"/>
</dbReference>
<keyword evidence="1 3" id="KW-0378">Hydrolase</keyword>
<gene>
    <name evidence="3" type="ORF">CIB95_01050</name>
</gene>
<dbReference type="SUPFAM" id="SSF56784">
    <property type="entry name" value="HAD-like"/>
    <property type="match status" value="1"/>
</dbReference>
<evidence type="ECO:0000313" key="4">
    <source>
        <dbReference type="Proteomes" id="UP000217083"/>
    </source>
</evidence>
<dbReference type="GO" id="GO:0008967">
    <property type="term" value="F:phosphoglycolate phosphatase activity"/>
    <property type="evidence" value="ECO:0007669"/>
    <property type="project" value="TreeGrafter"/>
</dbReference>
<dbReference type="InterPro" id="IPR023214">
    <property type="entry name" value="HAD_sf"/>
</dbReference>
<proteinExistence type="predicted"/>
<accession>A0A263BWS3</accession>
<dbReference type="Gene3D" id="3.40.50.1000">
    <property type="entry name" value="HAD superfamily/HAD-like"/>
    <property type="match status" value="1"/>
</dbReference>
<evidence type="ECO:0000313" key="3">
    <source>
        <dbReference type="EMBL" id="OZM58193.1"/>
    </source>
</evidence>
<dbReference type="InterPro" id="IPR050155">
    <property type="entry name" value="HAD-like_hydrolase_sf"/>
</dbReference>
<dbReference type="GO" id="GO:0006281">
    <property type="term" value="P:DNA repair"/>
    <property type="evidence" value="ECO:0007669"/>
    <property type="project" value="TreeGrafter"/>
</dbReference>
<protein>
    <submittedName>
        <fullName evidence="3">Hydrolase</fullName>
    </submittedName>
</protein>
<keyword evidence="2" id="KW-0460">Magnesium</keyword>
<dbReference type="PANTHER" id="PTHR43434:SF1">
    <property type="entry name" value="PHOSPHOGLYCOLATE PHOSPHATASE"/>
    <property type="match status" value="1"/>
</dbReference>
<name>A0A263BWS3_9BACI</name>
<dbReference type="SFLD" id="SFLDG01129">
    <property type="entry name" value="C1.5:_HAD__Beta-PGM__Phosphata"/>
    <property type="match status" value="1"/>
</dbReference>
<reference evidence="3 4" key="2">
    <citation type="submission" date="2017-09" db="EMBL/GenBank/DDBJ databases">
        <title>Bacillus patelloidae sp. nov., isolated from the intestinal tract of a marine limpet.</title>
        <authorList>
            <person name="Liu R."/>
            <person name="Dong C."/>
            <person name="Shao Z."/>
        </authorList>
    </citation>
    <scope>NUCLEOTIDE SEQUENCE [LARGE SCALE GENOMIC DNA]</scope>
    <source>
        <strain evidence="3 4">SA5d-4</strain>
    </source>
</reference>
<dbReference type="PANTHER" id="PTHR43434">
    <property type="entry name" value="PHOSPHOGLYCOLATE PHOSPHATASE"/>
    <property type="match status" value="1"/>
</dbReference>
<sequence length="272" mass="31101">MDFYNDYELYIFDLDGTLYEDTSHFDYYGKLLKEQLPIEMQEHFTKEYEQMKEGNHAVAIGKAYDVERDSVLTLDPLTLKVVEVTDWNGTKWEQNKVANTYAGKLTFDFEKMIAIGDGWWLPFVCAKHFGVEDTYNSYLQTKEYMVTDQFQLTKTPGLKQGLEKLKEKKQIVLMTNSDAEDVGRLLKELDLDGIFDDVITSAMKPTKTTTFLNELLSKYKVTPEQAVSIGDNFINEIAPALELGMNALLIQAADVDVTHERLQTVKTLADAL</sequence>
<dbReference type="Proteomes" id="UP000217083">
    <property type="component" value="Unassembled WGS sequence"/>
</dbReference>
<keyword evidence="4" id="KW-1185">Reference proteome</keyword>
<dbReference type="SFLD" id="SFLDS00003">
    <property type="entry name" value="Haloacid_Dehalogenase"/>
    <property type="match status" value="1"/>
</dbReference>